<name>A0A941ECT4_9ACTN</name>
<dbReference type="AlphaFoldDB" id="A0A941ECT4"/>
<comment type="caution">
    <text evidence="2">The sequence shown here is derived from an EMBL/GenBank/DDBJ whole genome shotgun (WGS) entry which is preliminary data.</text>
</comment>
<protein>
    <submittedName>
        <fullName evidence="2">MBL fold metallo-hydrolase</fullName>
    </submittedName>
</protein>
<dbReference type="GO" id="GO:0042781">
    <property type="term" value="F:3'-tRNA processing endoribonuclease activity"/>
    <property type="evidence" value="ECO:0007669"/>
    <property type="project" value="TreeGrafter"/>
</dbReference>
<dbReference type="InterPro" id="IPR036866">
    <property type="entry name" value="RibonucZ/Hydroxyglut_hydro"/>
</dbReference>
<keyword evidence="3" id="KW-1185">Reference proteome</keyword>
<reference evidence="2" key="1">
    <citation type="submission" date="2021-04" db="EMBL/GenBank/DDBJ databases">
        <title>Genome based classification of Actinospica acidithermotolerans sp. nov., an actinobacterium isolated from an Indonesian hot spring.</title>
        <authorList>
            <person name="Kusuma A.B."/>
            <person name="Putra K.E."/>
            <person name="Nafisah S."/>
            <person name="Loh J."/>
            <person name="Nouioui I."/>
            <person name="Goodfellow M."/>
        </authorList>
    </citation>
    <scope>NUCLEOTIDE SEQUENCE</scope>
    <source>
        <strain evidence="2">MGRD01-02</strain>
    </source>
</reference>
<dbReference type="CDD" id="cd07716">
    <property type="entry name" value="RNaseZ_short-form-like_MBL-fold"/>
    <property type="match status" value="1"/>
</dbReference>
<dbReference type="PANTHER" id="PTHR46018">
    <property type="entry name" value="ZINC PHOSPHODIESTERASE ELAC PROTEIN 1"/>
    <property type="match status" value="1"/>
</dbReference>
<dbReference type="PANTHER" id="PTHR46018:SF4">
    <property type="entry name" value="METALLO-HYDROLASE YHFI-RELATED"/>
    <property type="match status" value="1"/>
</dbReference>
<dbReference type="Pfam" id="PF12706">
    <property type="entry name" value="Lactamase_B_2"/>
    <property type="match status" value="1"/>
</dbReference>
<dbReference type="Gene3D" id="3.60.15.10">
    <property type="entry name" value="Ribonuclease Z/Hydroxyacylglutathione hydrolase-like"/>
    <property type="match status" value="1"/>
</dbReference>
<organism evidence="2 3">
    <name type="scientific">Actinospica acidithermotolerans</name>
    <dbReference type="NCBI Taxonomy" id="2828514"/>
    <lineage>
        <taxon>Bacteria</taxon>
        <taxon>Bacillati</taxon>
        <taxon>Actinomycetota</taxon>
        <taxon>Actinomycetes</taxon>
        <taxon>Catenulisporales</taxon>
        <taxon>Actinospicaceae</taxon>
        <taxon>Actinospica</taxon>
    </lineage>
</organism>
<evidence type="ECO:0000313" key="3">
    <source>
        <dbReference type="Proteomes" id="UP000676325"/>
    </source>
</evidence>
<dbReference type="RefSeq" id="WP_212520067.1">
    <property type="nucleotide sequence ID" value="NZ_JAGSOH010000070.1"/>
</dbReference>
<gene>
    <name evidence="2" type="ORF">KDK95_21660</name>
</gene>
<dbReference type="SUPFAM" id="SSF56281">
    <property type="entry name" value="Metallo-hydrolase/oxidoreductase"/>
    <property type="match status" value="1"/>
</dbReference>
<evidence type="ECO:0000259" key="1">
    <source>
        <dbReference type="Pfam" id="PF12706"/>
    </source>
</evidence>
<sequence length="251" mass="27027">MTFSLTVLGAATPYPAPDAACSGYLLRAGAARVWVDAGFGTFANLQRHMNPAELDAIWISHLHLDHSHDLQTAFYGLAYGGLGLEAPIPVYGPPGWVAKYFGEHAGHFTDVTEVFEMHEIAEDWSGRVGDLRLSVCRVEHSQPAYGLRAEYEGRVLVYSGDTAPCESLVELAAGADLFVCEADFDTPEQRTEYILHSTPEEAAQMASDAGVKKLMVTHVAYSLGIEAATARAAAAFGGPTISARDNETHEI</sequence>
<accession>A0A941ECT4</accession>
<dbReference type="EMBL" id="JAGSOH010000070">
    <property type="protein sequence ID" value="MBR7828932.1"/>
    <property type="molecule type" value="Genomic_DNA"/>
</dbReference>
<dbReference type="InterPro" id="IPR001279">
    <property type="entry name" value="Metallo-B-lactamas"/>
</dbReference>
<dbReference type="Proteomes" id="UP000676325">
    <property type="component" value="Unassembled WGS sequence"/>
</dbReference>
<feature type="domain" description="Metallo-beta-lactamase" evidence="1">
    <location>
        <begin position="32"/>
        <end position="218"/>
    </location>
</feature>
<evidence type="ECO:0000313" key="2">
    <source>
        <dbReference type="EMBL" id="MBR7828932.1"/>
    </source>
</evidence>
<proteinExistence type="predicted"/>